<dbReference type="InterPro" id="IPR052210">
    <property type="entry name" value="LysM1-like"/>
</dbReference>
<dbReference type="Pfam" id="PF01476">
    <property type="entry name" value="LysM"/>
    <property type="match status" value="1"/>
</dbReference>
<dbReference type="OrthoDB" id="1921017at2759"/>
<dbReference type="PROSITE" id="PS51782">
    <property type="entry name" value="LYSM"/>
    <property type="match status" value="1"/>
</dbReference>
<gene>
    <name evidence="5" type="ORF">FRX31_027035</name>
</gene>
<evidence type="ECO:0000256" key="1">
    <source>
        <dbReference type="ARBA" id="ARBA00022669"/>
    </source>
</evidence>
<dbReference type="Proteomes" id="UP000554482">
    <property type="component" value="Unassembled WGS sequence"/>
</dbReference>
<evidence type="ECO:0000256" key="3">
    <source>
        <dbReference type="SAM" id="SignalP"/>
    </source>
</evidence>
<proteinExistence type="predicted"/>
<keyword evidence="6" id="KW-1185">Reference proteome</keyword>
<dbReference type="InterPro" id="IPR018392">
    <property type="entry name" value="LysM"/>
</dbReference>
<dbReference type="SUPFAM" id="SSF54106">
    <property type="entry name" value="LysM domain"/>
    <property type="match status" value="1"/>
</dbReference>
<reference evidence="5 6" key="1">
    <citation type="submission" date="2020-06" db="EMBL/GenBank/DDBJ databases">
        <title>Transcriptomic and genomic resources for Thalictrum thalictroides and T. hernandezii: Facilitating candidate gene discovery in an emerging model plant lineage.</title>
        <authorList>
            <person name="Arias T."/>
            <person name="Riano-Pachon D.M."/>
            <person name="Di Stilio V.S."/>
        </authorList>
    </citation>
    <scope>NUCLEOTIDE SEQUENCE [LARGE SCALE GENOMIC DNA]</scope>
    <source>
        <strain evidence="6">cv. WT478/WT964</strain>
        <tissue evidence="5">Leaves</tissue>
    </source>
</reference>
<sequence>MAIKMNSKSSMFLNIIVLMLSLLLIISMAEGRVPTGVNLFGQPKPVYTYCAEVIGVKKGDTCFDIAQSLNMTAKAFNSINPGITCTNLFVGQWICISGVTI</sequence>
<name>A0A7J6VFL1_THATH</name>
<keyword evidence="2" id="KW-0843">Virulence</keyword>
<dbReference type="SMART" id="SM00257">
    <property type="entry name" value="LysM"/>
    <property type="match status" value="1"/>
</dbReference>
<dbReference type="InterPro" id="IPR036779">
    <property type="entry name" value="LysM_dom_sf"/>
</dbReference>
<keyword evidence="3" id="KW-0732">Signal</keyword>
<dbReference type="EMBL" id="JABWDY010033509">
    <property type="protein sequence ID" value="KAF5183378.1"/>
    <property type="molecule type" value="Genomic_DNA"/>
</dbReference>
<feature type="signal peptide" evidence="3">
    <location>
        <begin position="1"/>
        <end position="31"/>
    </location>
</feature>
<dbReference type="PANTHER" id="PTHR34997">
    <property type="entry name" value="AM15"/>
    <property type="match status" value="1"/>
</dbReference>
<dbReference type="AlphaFoldDB" id="A0A7J6VFL1"/>
<keyword evidence="1" id="KW-0147">Chitin-binding</keyword>
<feature type="chain" id="PRO_5029512037" description="LysM domain-containing protein" evidence="3">
    <location>
        <begin position="32"/>
        <end position="101"/>
    </location>
</feature>
<dbReference type="Gene3D" id="3.10.350.10">
    <property type="entry name" value="LysM domain"/>
    <property type="match status" value="1"/>
</dbReference>
<dbReference type="CDD" id="cd00118">
    <property type="entry name" value="LysM"/>
    <property type="match status" value="1"/>
</dbReference>
<evidence type="ECO:0000313" key="5">
    <source>
        <dbReference type="EMBL" id="KAF5183378.1"/>
    </source>
</evidence>
<comment type="caution">
    <text evidence="5">The sequence shown here is derived from an EMBL/GenBank/DDBJ whole genome shotgun (WGS) entry which is preliminary data.</text>
</comment>
<dbReference type="GO" id="GO:0008061">
    <property type="term" value="F:chitin binding"/>
    <property type="evidence" value="ECO:0007669"/>
    <property type="project" value="UniProtKB-KW"/>
</dbReference>
<organism evidence="5 6">
    <name type="scientific">Thalictrum thalictroides</name>
    <name type="common">Rue-anemone</name>
    <name type="synonym">Anemone thalictroides</name>
    <dbReference type="NCBI Taxonomy" id="46969"/>
    <lineage>
        <taxon>Eukaryota</taxon>
        <taxon>Viridiplantae</taxon>
        <taxon>Streptophyta</taxon>
        <taxon>Embryophyta</taxon>
        <taxon>Tracheophyta</taxon>
        <taxon>Spermatophyta</taxon>
        <taxon>Magnoliopsida</taxon>
        <taxon>Ranunculales</taxon>
        <taxon>Ranunculaceae</taxon>
        <taxon>Thalictroideae</taxon>
        <taxon>Thalictrum</taxon>
    </lineage>
</organism>
<dbReference type="PANTHER" id="PTHR34997:SF1">
    <property type="entry name" value="PEPTIDOGLYCAN-BINDING LYSIN DOMAIN"/>
    <property type="match status" value="1"/>
</dbReference>
<protein>
    <recommendedName>
        <fullName evidence="4">LysM domain-containing protein</fullName>
    </recommendedName>
</protein>
<feature type="domain" description="LysM" evidence="4">
    <location>
        <begin position="52"/>
        <end position="96"/>
    </location>
</feature>
<evidence type="ECO:0000256" key="2">
    <source>
        <dbReference type="ARBA" id="ARBA00023026"/>
    </source>
</evidence>
<evidence type="ECO:0000259" key="4">
    <source>
        <dbReference type="PROSITE" id="PS51782"/>
    </source>
</evidence>
<accession>A0A7J6VFL1</accession>
<evidence type="ECO:0000313" key="6">
    <source>
        <dbReference type="Proteomes" id="UP000554482"/>
    </source>
</evidence>